<dbReference type="InterPro" id="IPR036397">
    <property type="entry name" value="RNaseH_sf"/>
</dbReference>
<dbReference type="InterPro" id="IPR001584">
    <property type="entry name" value="Integrase_cat-core"/>
</dbReference>
<dbReference type="PANTHER" id="PTHR46889:SF5">
    <property type="entry name" value="INTEGRASE PROTEIN"/>
    <property type="match status" value="1"/>
</dbReference>
<protein>
    <submittedName>
        <fullName evidence="3">Transposase</fullName>
    </submittedName>
</protein>
<dbReference type="InterPro" id="IPR048020">
    <property type="entry name" value="Transpos_IS3"/>
</dbReference>
<accession>A0A0A6XYZ5</accession>
<dbReference type="Gene3D" id="3.30.420.10">
    <property type="entry name" value="Ribonuclease H-like superfamily/Ribonuclease H"/>
    <property type="match status" value="1"/>
</dbReference>
<gene>
    <name evidence="3" type="ORF">NG54_09880</name>
</gene>
<sequence length="282" mass="33371">MVKYLCEVVGVSRSGYYNYFTEKAKQNRAVRYQADEEVKAIILKAFHFRRRKKGARQIKMTLENQYGITYNLKRIRRIMKKFDIVCPIRKANPYRRMAKATKEHRTCLNLLQRQFKQGVAGKVLLTDITYLTYKHGKRAYLSTIKDAEANEILAYEVSDRLTIDIALNTLHKLKRNHNYLTKGAFIHSDQGFHYTNPQFQKLVNKMKLGQSMSRRGNCWDNAPQESFFGHFKDETNIKNCETLEEVKQEVKSYMTYYNHYRGQWALKKMPPAKYRQHLLESA</sequence>
<dbReference type="InterPro" id="IPR012337">
    <property type="entry name" value="RNaseH-like_sf"/>
</dbReference>
<reference evidence="3 4" key="1">
    <citation type="submission" date="2014-10" db="EMBL/GenBank/DDBJ databases">
        <title>Draft genome of phytase producing Bacillus ginsengihumi strain M2.11.</title>
        <authorList>
            <person name="Toymentseva A."/>
            <person name="Boulygina E.A."/>
            <person name="Kazakov S.V."/>
            <person name="Kayumov I."/>
            <person name="Suleimanova A.D."/>
            <person name="Mardanova A.M."/>
            <person name="Maria S.N."/>
            <person name="Sergey M.Y."/>
            <person name="Sharipova M.R."/>
        </authorList>
    </citation>
    <scope>NUCLEOTIDE SEQUENCE [LARGE SCALE GENOMIC DNA]</scope>
    <source>
        <strain evidence="3 4">M2.11</strain>
    </source>
</reference>
<dbReference type="Pfam" id="PF00665">
    <property type="entry name" value="rve"/>
    <property type="match status" value="1"/>
</dbReference>
<dbReference type="Proteomes" id="UP000030588">
    <property type="component" value="Unassembled WGS sequence"/>
</dbReference>
<dbReference type="InterPro" id="IPR050900">
    <property type="entry name" value="Transposase_IS3/IS150/IS904"/>
</dbReference>
<dbReference type="Pfam" id="PF13333">
    <property type="entry name" value="rve_2"/>
    <property type="match status" value="1"/>
</dbReference>
<evidence type="ECO:0000256" key="1">
    <source>
        <dbReference type="ARBA" id="ARBA00002286"/>
    </source>
</evidence>
<dbReference type="Pfam" id="PF13276">
    <property type="entry name" value="HTH_21"/>
    <property type="match status" value="1"/>
</dbReference>
<comment type="function">
    <text evidence="1">Involved in the transposition of the insertion sequence.</text>
</comment>
<proteinExistence type="predicted"/>
<evidence type="ECO:0000259" key="2">
    <source>
        <dbReference type="PROSITE" id="PS50994"/>
    </source>
</evidence>
<organism evidence="3 4">
    <name type="scientific">Heyndrickxia ginsengihumi</name>
    <dbReference type="NCBI Taxonomy" id="363870"/>
    <lineage>
        <taxon>Bacteria</taxon>
        <taxon>Bacillati</taxon>
        <taxon>Bacillota</taxon>
        <taxon>Bacilli</taxon>
        <taxon>Bacillales</taxon>
        <taxon>Bacillaceae</taxon>
        <taxon>Heyndrickxia</taxon>
    </lineage>
</organism>
<dbReference type="NCBIfam" id="NF033516">
    <property type="entry name" value="transpos_IS3"/>
    <property type="match status" value="1"/>
</dbReference>
<dbReference type="PROSITE" id="PS50994">
    <property type="entry name" value="INTEGRASE"/>
    <property type="match status" value="1"/>
</dbReference>
<evidence type="ECO:0000313" key="4">
    <source>
        <dbReference type="Proteomes" id="UP000030588"/>
    </source>
</evidence>
<dbReference type="InterPro" id="IPR025948">
    <property type="entry name" value="HTH-like_dom"/>
</dbReference>
<evidence type="ECO:0000313" key="3">
    <source>
        <dbReference type="EMBL" id="KHD85322.1"/>
    </source>
</evidence>
<dbReference type="EMBL" id="JRUN01000026">
    <property type="protein sequence ID" value="KHD85322.1"/>
    <property type="molecule type" value="Genomic_DNA"/>
</dbReference>
<dbReference type="GO" id="GO:0015074">
    <property type="term" value="P:DNA integration"/>
    <property type="evidence" value="ECO:0007669"/>
    <property type="project" value="InterPro"/>
</dbReference>
<dbReference type="AlphaFoldDB" id="A0A0A6XYZ5"/>
<dbReference type="PANTHER" id="PTHR46889">
    <property type="entry name" value="TRANSPOSASE INSF FOR INSERTION SEQUENCE IS3B-RELATED"/>
    <property type="match status" value="1"/>
</dbReference>
<name>A0A0A6XYZ5_9BACI</name>
<feature type="domain" description="Integrase catalytic" evidence="2">
    <location>
        <begin position="113"/>
        <end position="278"/>
    </location>
</feature>
<dbReference type="SUPFAM" id="SSF53098">
    <property type="entry name" value="Ribonuclease H-like"/>
    <property type="match status" value="1"/>
</dbReference>
<dbReference type="GO" id="GO:0003676">
    <property type="term" value="F:nucleic acid binding"/>
    <property type="evidence" value="ECO:0007669"/>
    <property type="project" value="InterPro"/>
</dbReference>
<comment type="caution">
    <text evidence="3">The sequence shown here is derived from an EMBL/GenBank/DDBJ whole genome shotgun (WGS) entry which is preliminary data.</text>
</comment>